<accession>A0A5E7VLV0</accession>
<evidence type="ECO:0000313" key="1">
    <source>
        <dbReference type="EMBL" id="VVQ23475.1"/>
    </source>
</evidence>
<organism evidence="1 2">
    <name type="scientific">Pseudomonas fluorescens</name>
    <dbReference type="NCBI Taxonomy" id="294"/>
    <lineage>
        <taxon>Bacteria</taxon>
        <taxon>Pseudomonadati</taxon>
        <taxon>Pseudomonadota</taxon>
        <taxon>Gammaproteobacteria</taxon>
        <taxon>Pseudomonadales</taxon>
        <taxon>Pseudomonadaceae</taxon>
        <taxon>Pseudomonas</taxon>
    </lineage>
</organism>
<dbReference type="Proteomes" id="UP000327191">
    <property type="component" value="Unassembled WGS sequence"/>
</dbReference>
<reference evidence="1 2" key="1">
    <citation type="submission" date="2019-09" db="EMBL/GenBank/DDBJ databases">
        <authorList>
            <person name="Chandra G."/>
            <person name="Truman W A."/>
        </authorList>
    </citation>
    <scope>NUCLEOTIDE SEQUENCE [LARGE SCALE GENOMIC DNA]</scope>
    <source>
        <strain evidence="1">PS938</strain>
    </source>
</reference>
<sequence>MARGVHEQRIYVDPKAEMVIARYASHPVASNSANDPVTLPAFEALAEFLNSKEHP</sequence>
<protein>
    <submittedName>
        <fullName evidence="1">Uncharacterized protein</fullName>
    </submittedName>
</protein>
<dbReference type="AlphaFoldDB" id="A0A5E7VLV0"/>
<dbReference type="EMBL" id="CABVJE010000031">
    <property type="protein sequence ID" value="VVQ23475.1"/>
    <property type="molecule type" value="Genomic_DNA"/>
</dbReference>
<evidence type="ECO:0000313" key="2">
    <source>
        <dbReference type="Proteomes" id="UP000327191"/>
    </source>
</evidence>
<name>A0A5E7VLV0_PSEFL</name>
<gene>
    <name evidence="1" type="ORF">PS938_05417</name>
</gene>
<proteinExistence type="predicted"/>